<dbReference type="EMBL" id="SRYG01000022">
    <property type="protein sequence ID" value="TGY65119.1"/>
    <property type="molecule type" value="Genomic_DNA"/>
</dbReference>
<accession>A0AC61R574</accession>
<evidence type="ECO:0000313" key="2">
    <source>
        <dbReference type="Proteomes" id="UP000308836"/>
    </source>
</evidence>
<keyword evidence="2" id="KW-1185">Reference proteome</keyword>
<evidence type="ECO:0000313" key="1">
    <source>
        <dbReference type="EMBL" id="TGY65119.1"/>
    </source>
</evidence>
<dbReference type="Proteomes" id="UP000308836">
    <property type="component" value="Unassembled WGS sequence"/>
</dbReference>
<organism evidence="1 2">
    <name type="scientific">Dubosiella muris</name>
    <dbReference type="NCBI Taxonomy" id="3038133"/>
    <lineage>
        <taxon>Bacteria</taxon>
        <taxon>Bacillati</taxon>
        <taxon>Bacillota</taxon>
        <taxon>Erysipelotrichia</taxon>
        <taxon>Erysipelotrichales</taxon>
        <taxon>Erysipelotrichaceae</taxon>
        <taxon>Dubosiella</taxon>
    </lineage>
</organism>
<comment type="caution">
    <text evidence="1">The sequence shown here is derived from an EMBL/GenBank/DDBJ whole genome shotgun (WGS) entry which is preliminary data.</text>
</comment>
<proteinExistence type="predicted"/>
<name>A0AC61R574_9FIRM</name>
<sequence>MFFSTTYSIIGLVWYVFVVIGSWKMFQKAGESGWKALIPVYNLYIVFKFSWQTMYFWVWLGLTVISFFMGSNANSVNGFMYYAAWIIGFIQLLILCNLAFKVSLAFGHGIWFALGLYFFPFLFTLILGFGSSRYIGNLSSNY</sequence>
<protein>
    <submittedName>
        <fullName evidence="1">Uncharacterized protein</fullName>
    </submittedName>
</protein>
<reference evidence="1" key="1">
    <citation type="submission" date="2019-04" db="EMBL/GenBank/DDBJ databases">
        <title>Microbes associate with the intestines of laboratory mice.</title>
        <authorList>
            <person name="Navarre W."/>
            <person name="Wong E."/>
            <person name="Huang K."/>
            <person name="Tropini C."/>
            <person name="Ng K."/>
            <person name="Yu B."/>
        </authorList>
    </citation>
    <scope>NUCLEOTIDE SEQUENCE</scope>
    <source>
        <strain evidence="1">NM09_H32</strain>
    </source>
</reference>
<gene>
    <name evidence="1" type="ORF">E5336_10005</name>
</gene>